<reference evidence="1" key="2">
    <citation type="submission" date="2020-08" db="EMBL/GenBank/DDBJ databases">
        <title>Plant Genome Project.</title>
        <authorList>
            <person name="Zhang R.-G."/>
        </authorList>
    </citation>
    <scope>NUCLEOTIDE SEQUENCE</scope>
    <source>
        <strain evidence="1">Huo1</strain>
        <tissue evidence="1">Leaf</tissue>
    </source>
</reference>
<comment type="caution">
    <text evidence="1">The sequence shown here is derived from an EMBL/GenBank/DDBJ whole genome shotgun (WGS) entry which is preliminary data.</text>
</comment>
<protein>
    <submittedName>
        <fullName evidence="1">Uncharacterized protein</fullName>
    </submittedName>
</protein>
<organism evidence="1">
    <name type="scientific">Salvia splendens</name>
    <name type="common">Scarlet sage</name>
    <dbReference type="NCBI Taxonomy" id="180675"/>
    <lineage>
        <taxon>Eukaryota</taxon>
        <taxon>Viridiplantae</taxon>
        <taxon>Streptophyta</taxon>
        <taxon>Embryophyta</taxon>
        <taxon>Tracheophyta</taxon>
        <taxon>Spermatophyta</taxon>
        <taxon>Magnoliopsida</taxon>
        <taxon>eudicotyledons</taxon>
        <taxon>Gunneridae</taxon>
        <taxon>Pentapetalae</taxon>
        <taxon>asterids</taxon>
        <taxon>lamiids</taxon>
        <taxon>Lamiales</taxon>
        <taxon>Lamiaceae</taxon>
        <taxon>Nepetoideae</taxon>
        <taxon>Mentheae</taxon>
        <taxon>Salviinae</taxon>
        <taxon>Salvia</taxon>
        <taxon>Salvia subgen. Calosphace</taxon>
        <taxon>core Calosphace</taxon>
    </lineage>
</organism>
<reference evidence="1" key="1">
    <citation type="submission" date="2018-01" db="EMBL/GenBank/DDBJ databases">
        <authorList>
            <person name="Mao J.F."/>
        </authorList>
    </citation>
    <scope>NUCLEOTIDE SEQUENCE</scope>
    <source>
        <strain evidence="1">Huo1</strain>
        <tissue evidence="1">Leaf</tissue>
    </source>
</reference>
<evidence type="ECO:0000313" key="2">
    <source>
        <dbReference type="Proteomes" id="UP000298416"/>
    </source>
</evidence>
<proteinExistence type="predicted"/>
<name>A0A8X8VZW6_SALSN</name>
<dbReference type="EMBL" id="PNBA02000022">
    <property type="protein sequence ID" value="KAG6385444.1"/>
    <property type="molecule type" value="Genomic_DNA"/>
</dbReference>
<sequence length="204" mass="23251">MFELIQNSPFYNNRNLLAKAKVLAARKDIDAVKELSNTELSKDGRLRNFDEKPLVVVERPVLSEAEVVKTKVKETPKKTVKEYEQEAPPVEKPHKDARQVLVDEKKIKELKRLPSEHEKRAGEEEEWRRRCCWWRLSEAVAEDAEPEKVEEKVEVAVAQKSKEHGVRLRGRARADTETQEGDKLLDVGCSCGGVSGGFGFGDWL</sequence>
<accession>A0A8X8VZW6</accession>
<dbReference type="AlphaFoldDB" id="A0A8X8VZW6"/>
<gene>
    <name evidence="1" type="ORF">SASPL_154279</name>
</gene>
<keyword evidence="2" id="KW-1185">Reference proteome</keyword>
<evidence type="ECO:0000313" key="1">
    <source>
        <dbReference type="EMBL" id="KAG6385444.1"/>
    </source>
</evidence>
<dbReference type="Proteomes" id="UP000298416">
    <property type="component" value="Unassembled WGS sequence"/>
</dbReference>